<feature type="region of interest" description="Disordered" evidence="2">
    <location>
        <begin position="181"/>
        <end position="208"/>
    </location>
</feature>
<reference evidence="3" key="1">
    <citation type="submission" date="2021-09" db="EMBL/GenBank/DDBJ databases">
        <authorList>
            <consortium name="AG Swart"/>
            <person name="Singh M."/>
            <person name="Singh A."/>
            <person name="Seah K."/>
            <person name="Emmerich C."/>
        </authorList>
    </citation>
    <scope>NUCLEOTIDE SEQUENCE</scope>
    <source>
        <strain evidence="3">ATCC30299</strain>
    </source>
</reference>
<dbReference type="AlphaFoldDB" id="A0AAU9JNX2"/>
<dbReference type="EMBL" id="CAJZBQ010000040">
    <property type="protein sequence ID" value="CAG9326211.1"/>
    <property type="molecule type" value="Genomic_DNA"/>
</dbReference>
<proteinExistence type="predicted"/>
<gene>
    <name evidence="3" type="ORF">BSTOLATCC_MIC40642</name>
</gene>
<keyword evidence="1" id="KW-0175">Coiled coil</keyword>
<feature type="coiled-coil region" evidence="1">
    <location>
        <begin position="86"/>
        <end position="113"/>
    </location>
</feature>
<keyword evidence="4" id="KW-1185">Reference proteome</keyword>
<evidence type="ECO:0000256" key="2">
    <source>
        <dbReference type="SAM" id="MobiDB-lite"/>
    </source>
</evidence>
<feature type="compositionally biased region" description="Basic and acidic residues" evidence="2">
    <location>
        <begin position="324"/>
        <end position="335"/>
    </location>
</feature>
<dbReference type="Proteomes" id="UP001162131">
    <property type="component" value="Unassembled WGS sequence"/>
</dbReference>
<accession>A0AAU9JNX2</accession>
<sequence>MDTDRSRKRAAQSCDKFVCQLDLSKATKPIEKLGSTEYFRALKGHNSLRESKCKGIELPDDIEYAIDKAVRQRMQKGLFGYDNSQVIALELELENAEGNKKDNEKLFDELLSERLENAAKTMKTSEISFEDWKRRKAAEERLKKKLLVQALEIEYEEKLLEAEDKEVKKIESYKQVRNWERNKSKEEKVKKSEKNKAKADEESAKRKKIEESSKVYREWLKNNLIKLREKKIKEREEKKKIYEEKRKKEMEQMQRKMKAEEEYNAWLTRKSLSKNSTQRYESSEEFYQIKKPILMAYSPNRKSTPGDQFIDSFSDFSDSPQYSSKEEEIEKRGDAQVKASSKPPLPSQRSNKFTERQIKNENCHTFEELSSIRKSPQVNEVSHEISANPESFYSDI</sequence>
<name>A0AAU9JNX2_9CILI</name>
<feature type="compositionally biased region" description="Basic and acidic residues" evidence="2">
    <location>
        <begin position="352"/>
        <end position="371"/>
    </location>
</feature>
<comment type="caution">
    <text evidence="3">The sequence shown here is derived from an EMBL/GenBank/DDBJ whole genome shotgun (WGS) entry which is preliminary data.</text>
</comment>
<feature type="compositionally biased region" description="Low complexity" evidence="2">
    <location>
        <begin position="307"/>
        <end position="323"/>
    </location>
</feature>
<organism evidence="3 4">
    <name type="scientific">Blepharisma stoltei</name>
    <dbReference type="NCBI Taxonomy" id="1481888"/>
    <lineage>
        <taxon>Eukaryota</taxon>
        <taxon>Sar</taxon>
        <taxon>Alveolata</taxon>
        <taxon>Ciliophora</taxon>
        <taxon>Postciliodesmatophora</taxon>
        <taxon>Heterotrichea</taxon>
        <taxon>Heterotrichida</taxon>
        <taxon>Blepharismidae</taxon>
        <taxon>Blepharisma</taxon>
    </lineage>
</organism>
<evidence type="ECO:0000313" key="3">
    <source>
        <dbReference type="EMBL" id="CAG9326211.1"/>
    </source>
</evidence>
<evidence type="ECO:0000256" key="1">
    <source>
        <dbReference type="SAM" id="Coils"/>
    </source>
</evidence>
<evidence type="ECO:0000313" key="4">
    <source>
        <dbReference type="Proteomes" id="UP001162131"/>
    </source>
</evidence>
<feature type="region of interest" description="Disordered" evidence="2">
    <location>
        <begin position="298"/>
        <end position="396"/>
    </location>
</feature>
<protein>
    <submittedName>
        <fullName evidence="3">Uncharacterized protein</fullName>
    </submittedName>
</protein>